<sequence length="390" mass="44067">MSDLTPSLQGQSMSDHSQSLPDLASIPWFAHFMGLNDEGLVPTVTHTELMPSRWEMLEFWGQKSGAGFTFDYQGNEDYEVYIRNLFTRVMQLNWPVSGVVPFHFARSVVAEAKGIEINWAVFAYKQTHPHQSHTRIPRVLPEFTNITTPLENLVKILPFPGNEADPLSPTSAQTGVHRPNMPSDAAAVKFEPVDHPSRRLGDPPSSADQAFQTMTAAAFSGLSLLRPAIESAVKAARNDLYQSLHDTKCGVSALKSKLIEEKERLKYVNRKLSGKKASHARAREGYERAQEVCAAAARHNNIHSEDQDQTTFHKLFVQSYERLEKSWCQNVQEAETRKKRWEFKVQRQQAVIDKLVINLAEAEKNYNIDCARIDLNLKSLQAVLDLLKQV</sequence>
<dbReference type="AlphaFoldDB" id="A0A8T0I634"/>
<evidence type="ECO:0000313" key="2">
    <source>
        <dbReference type="Proteomes" id="UP000822688"/>
    </source>
</evidence>
<dbReference type="Proteomes" id="UP000822688">
    <property type="component" value="Chromosome 4"/>
</dbReference>
<comment type="caution">
    <text evidence="1">The sequence shown here is derived from an EMBL/GenBank/DDBJ whole genome shotgun (WGS) entry which is preliminary data.</text>
</comment>
<keyword evidence="2" id="KW-1185">Reference proteome</keyword>
<dbReference type="EMBL" id="CM026424">
    <property type="protein sequence ID" value="KAG0578546.1"/>
    <property type="molecule type" value="Genomic_DNA"/>
</dbReference>
<gene>
    <name evidence="1" type="ORF">KC19_4G031900</name>
</gene>
<name>A0A8T0I634_CERPU</name>
<protein>
    <submittedName>
        <fullName evidence="1">Uncharacterized protein</fullName>
    </submittedName>
</protein>
<evidence type="ECO:0000313" key="1">
    <source>
        <dbReference type="EMBL" id="KAG0578546.1"/>
    </source>
</evidence>
<organism evidence="1 2">
    <name type="scientific">Ceratodon purpureus</name>
    <name type="common">Fire moss</name>
    <name type="synonym">Dicranum purpureum</name>
    <dbReference type="NCBI Taxonomy" id="3225"/>
    <lineage>
        <taxon>Eukaryota</taxon>
        <taxon>Viridiplantae</taxon>
        <taxon>Streptophyta</taxon>
        <taxon>Embryophyta</taxon>
        <taxon>Bryophyta</taxon>
        <taxon>Bryophytina</taxon>
        <taxon>Bryopsida</taxon>
        <taxon>Dicranidae</taxon>
        <taxon>Pseudoditrichales</taxon>
        <taxon>Ditrichaceae</taxon>
        <taxon>Ceratodon</taxon>
    </lineage>
</organism>
<proteinExistence type="predicted"/>
<reference evidence="1" key="1">
    <citation type="submission" date="2020-06" db="EMBL/GenBank/DDBJ databases">
        <title>WGS assembly of Ceratodon purpureus strain R40.</title>
        <authorList>
            <person name="Carey S.B."/>
            <person name="Jenkins J."/>
            <person name="Shu S."/>
            <person name="Lovell J.T."/>
            <person name="Sreedasyam A."/>
            <person name="Maumus F."/>
            <person name="Tiley G.P."/>
            <person name="Fernandez-Pozo N."/>
            <person name="Barry K."/>
            <person name="Chen C."/>
            <person name="Wang M."/>
            <person name="Lipzen A."/>
            <person name="Daum C."/>
            <person name="Saski C.A."/>
            <person name="Payton A.C."/>
            <person name="Mcbreen J.C."/>
            <person name="Conrad R.E."/>
            <person name="Kollar L.M."/>
            <person name="Olsson S."/>
            <person name="Huttunen S."/>
            <person name="Landis J.B."/>
            <person name="Wickett N.J."/>
            <person name="Johnson M.G."/>
            <person name="Rensing S.A."/>
            <person name="Grimwood J."/>
            <person name="Schmutz J."/>
            <person name="Mcdaniel S.F."/>
        </authorList>
    </citation>
    <scope>NUCLEOTIDE SEQUENCE</scope>
    <source>
        <strain evidence="1">R40</strain>
    </source>
</reference>
<accession>A0A8T0I634</accession>